<keyword evidence="1" id="KW-1133">Transmembrane helix</keyword>
<sequence>MRIMVQQSYVVGGTPHPCCLDLDALFIISSTPLGSHRCFALSSSDSILSSASLDSVLLFSGSHALQKHALLHTTIILSRKDLTILVRIIKSEVLRPLLNARWALAFAPTLVIASVVVVADPGSAPDLIHGGYVHTDFFLLFQQHVFFQCCRYD</sequence>
<dbReference type="Proteomes" id="UP000244005">
    <property type="component" value="Unassembled WGS sequence"/>
</dbReference>
<keyword evidence="3" id="KW-1185">Reference proteome</keyword>
<evidence type="ECO:0000256" key="1">
    <source>
        <dbReference type="SAM" id="Phobius"/>
    </source>
</evidence>
<evidence type="ECO:0000313" key="3">
    <source>
        <dbReference type="Proteomes" id="UP000244005"/>
    </source>
</evidence>
<organism evidence="2 3">
    <name type="scientific">Marchantia polymorpha</name>
    <name type="common">Common liverwort</name>
    <name type="synonym">Marchantia aquatica</name>
    <dbReference type="NCBI Taxonomy" id="3197"/>
    <lineage>
        <taxon>Eukaryota</taxon>
        <taxon>Viridiplantae</taxon>
        <taxon>Streptophyta</taxon>
        <taxon>Embryophyta</taxon>
        <taxon>Marchantiophyta</taxon>
        <taxon>Marchantiopsida</taxon>
        <taxon>Marchantiidae</taxon>
        <taxon>Marchantiales</taxon>
        <taxon>Marchantiaceae</taxon>
        <taxon>Marchantia</taxon>
    </lineage>
</organism>
<evidence type="ECO:0000313" key="2">
    <source>
        <dbReference type="EMBL" id="PTQ48145.1"/>
    </source>
</evidence>
<reference evidence="3" key="1">
    <citation type="journal article" date="2017" name="Cell">
        <title>Insights into land plant evolution garnered from the Marchantia polymorpha genome.</title>
        <authorList>
            <person name="Bowman J.L."/>
            <person name="Kohchi T."/>
            <person name="Yamato K.T."/>
            <person name="Jenkins J."/>
            <person name="Shu S."/>
            <person name="Ishizaki K."/>
            <person name="Yamaoka S."/>
            <person name="Nishihama R."/>
            <person name="Nakamura Y."/>
            <person name="Berger F."/>
            <person name="Adam C."/>
            <person name="Aki S.S."/>
            <person name="Althoff F."/>
            <person name="Araki T."/>
            <person name="Arteaga-Vazquez M.A."/>
            <person name="Balasubrmanian S."/>
            <person name="Barry K."/>
            <person name="Bauer D."/>
            <person name="Boehm C.R."/>
            <person name="Briginshaw L."/>
            <person name="Caballero-Perez J."/>
            <person name="Catarino B."/>
            <person name="Chen F."/>
            <person name="Chiyoda S."/>
            <person name="Chovatia M."/>
            <person name="Davies K.M."/>
            <person name="Delmans M."/>
            <person name="Demura T."/>
            <person name="Dierschke T."/>
            <person name="Dolan L."/>
            <person name="Dorantes-Acosta A.E."/>
            <person name="Eklund D.M."/>
            <person name="Florent S.N."/>
            <person name="Flores-Sandoval E."/>
            <person name="Fujiyama A."/>
            <person name="Fukuzawa H."/>
            <person name="Galik B."/>
            <person name="Grimanelli D."/>
            <person name="Grimwood J."/>
            <person name="Grossniklaus U."/>
            <person name="Hamada T."/>
            <person name="Haseloff J."/>
            <person name="Hetherington A.J."/>
            <person name="Higo A."/>
            <person name="Hirakawa Y."/>
            <person name="Hundley H.N."/>
            <person name="Ikeda Y."/>
            <person name="Inoue K."/>
            <person name="Inoue S.I."/>
            <person name="Ishida S."/>
            <person name="Jia Q."/>
            <person name="Kakita M."/>
            <person name="Kanazawa T."/>
            <person name="Kawai Y."/>
            <person name="Kawashima T."/>
            <person name="Kennedy M."/>
            <person name="Kinose K."/>
            <person name="Kinoshita T."/>
            <person name="Kohara Y."/>
            <person name="Koide E."/>
            <person name="Komatsu K."/>
            <person name="Kopischke S."/>
            <person name="Kubo M."/>
            <person name="Kyozuka J."/>
            <person name="Lagercrantz U."/>
            <person name="Lin S.S."/>
            <person name="Lindquist E."/>
            <person name="Lipzen A.M."/>
            <person name="Lu C.W."/>
            <person name="De Luna E."/>
            <person name="Martienssen R.A."/>
            <person name="Minamino N."/>
            <person name="Mizutani M."/>
            <person name="Mizutani M."/>
            <person name="Mochizuki N."/>
            <person name="Monte I."/>
            <person name="Mosher R."/>
            <person name="Nagasaki H."/>
            <person name="Nakagami H."/>
            <person name="Naramoto S."/>
            <person name="Nishitani K."/>
            <person name="Ohtani M."/>
            <person name="Okamoto T."/>
            <person name="Okumura M."/>
            <person name="Phillips J."/>
            <person name="Pollak B."/>
            <person name="Reinders A."/>
            <person name="Rovekamp M."/>
            <person name="Sano R."/>
            <person name="Sawa S."/>
            <person name="Schmid M.W."/>
            <person name="Shirakawa M."/>
            <person name="Solano R."/>
            <person name="Spunde A."/>
            <person name="Suetsugu N."/>
            <person name="Sugano S."/>
            <person name="Sugiyama A."/>
            <person name="Sun R."/>
            <person name="Suzuki Y."/>
            <person name="Takenaka M."/>
            <person name="Takezawa D."/>
            <person name="Tomogane H."/>
            <person name="Tsuzuki M."/>
            <person name="Ueda T."/>
            <person name="Umeda M."/>
            <person name="Ward J.M."/>
            <person name="Watanabe Y."/>
            <person name="Yazaki K."/>
            <person name="Yokoyama R."/>
            <person name="Yoshitake Y."/>
            <person name="Yotsui I."/>
            <person name="Zachgo S."/>
            <person name="Schmutz J."/>
        </authorList>
    </citation>
    <scope>NUCLEOTIDE SEQUENCE [LARGE SCALE GENOMIC DNA]</scope>
    <source>
        <strain evidence="3">Tak-1</strain>
    </source>
</reference>
<protein>
    <submittedName>
        <fullName evidence="2">Uncharacterized protein</fullName>
    </submittedName>
</protein>
<name>A0A2R6XPX5_MARPO</name>
<dbReference type="EMBL" id="KZ772678">
    <property type="protein sequence ID" value="PTQ48145.1"/>
    <property type="molecule type" value="Genomic_DNA"/>
</dbReference>
<dbReference type="AlphaFoldDB" id="A0A2R6XPX5"/>
<dbReference type="Gramene" id="Mp3g06990.1">
    <property type="protein sequence ID" value="Mp3g06990.1.cds1"/>
    <property type="gene ID" value="Mp3g06990"/>
</dbReference>
<keyword evidence="1" id="KW-0472">Membrane</keyword>
<gene>
    <name evidence="2" type="ORF">MARPO_0006s0172</name>
</gene>
<keyword evidence="1" id="KW-0812">Transmembrane</keyword>
<feature type="transmembrane region" description="Helical" evidence="1">
    <location>
        <begin position="100"/>
        <end position="119"/>
    </location>
</feature>
<accession>A0A2R6XPX5</accession>
<proteinExistence type="predicted"/>